<dbReference type="AlphaFoldDB" id="A0A6M0SMS5"/>
<dbReference type="Proteomes" id="UP000472355">
    <property type="component" value="Unassembled WGS sequence"/>
</dbReference>
<comment type="caution">
    <text evidence="1">The sequence shown here is derived from an EMBL/GenBank/DDBJ whole genome shotgun (WGS) entry which is preliminary data.</text>
</comment>
<evidence type="ECO:0000313" key="2">
    <source>
        <dbReference type="Proteomes" id="UP000472355"/>
    </source>
</evidence>
<gene>
    <name evidence="1" type="ORF">EXM65_08325</name>
</gene>
<accession>A0A6M0SMS5</accession>
<protein>
    <recommendedName>
        <fullName evidence="3">DUF2357 domain-containing protein</fullName>
    </recommendedName>
</protein>
<name>A0A6M0SMS5_CLOBO</name>
<dbReference type="EMBL" id="SGKU01000018">
    <property type="protein sequence ID" value="NFA42582.1"/>
    <property type="molecule type" value="Genomic_DNA"/>
</dbReference>
<sequence length="606" mass="72340">MDLFAKEENIPFSIKFKECVYGKENIIDIKKFSKQDIEPDNLPILKELHELSVTFLKKSDSEGIPEDAGLFMDLLDVIDCAYYDKDMDMSYVKCESETFLYLQNEGNRSYPIVPGKYRIIVRWSKIFYYSYIKIDPLHISDKELDIMKMDLEESCKGLSKDIFTSSNEINYLNDSEFCEMFQLDEFNYIKRNYNKIRYALNNIVEKPLFQLNKIYDVKSYHLSKKIDEKSCRWLQGYRGQAKNEGGFNKPRYILTSAIENNYEISANICIKKFILIFIKKLHEGRRNLEKYDMFYKNIKYVREKYISIYQFVSDDMFLNTIGIGIKRIDKLYKEIREIEDYFNEILNKPLFSKLNTYRNIQIPSIMTKDERYNLIYRIYKSLIKNTEHNDNNMPKFKSKYTDIIYEYWCYVKTIQSLIMLGYNPQSGWIYNKEFNNESIIPFIDDGEKVTLSKGDITLDVIFNDIYATHKNEAKDKKKLVWAMTSHNKPDIHIDVYKRNLFKYCIIADSKYRNPNSFWKVRQAYRHQYKTTKAMEQLFDYASKYYFIKEDEDDLRINAVKKVIALCPIPKNTDDEILEYESNVAIVCLNPINGVKEYVSYLEMLIR</sequence>
<dbReference type="InterPro" id="IPR007505">
    <property type="entry name" value="PDDEXK_7"/>
</dbReference>
<dbReference type="Pfam" id="PF04411">
    <property type="entry name" value="PDDEXK_7"/>
    <property type="match status" value="1"/>
</dbReference>
<proteinExistence type="predicted"/>
<evidence type="ECO:0000313" key="1">
    <source>
        <dbReference type="EMBL" id="NFA42582.1"/>
    </source>
</evidence>
<organism evidence="1 2">
    <name type="scientific">Clostridium botulinum</name>
    <dbReference type="NCBI Taxonomy" id="1491"/>
    <lineage>
        <taxon>Bacteria</taxon>
        <taxon>Bacillati</taxon>
        <taxon>Bacillota</taxon>
        <taxon>Clostridia</taxon>
        <taxon>Eubacteriales</taxon>
        <taxon>Clostridiaceae</taxon>
        <taxon>Clostridium</taxon>
    </lineage>
</organism>
<evidence type="ECO:0008006" key="3">
    <source>
        <dbReference type="Google" id="ProtNLM"/>
    </source>
</evidence>
<reference evidence="1 2" key="1">
    <citation type="submission" date="2019-02" db="EMBL/GenBank/DDBJ databases">
        <title>Genome sequencing of Clostridium botulinum clinical isolates.</title>
        <authorList>
            <person name="Brunt J."/>
            <person name="Van Vliet A.H.M."/>
            <person name="Stringer S.C."/>
            <person name="Grant K.A."/>
            <person name="Carter A.C."/>
            <person name="Peck M.W."/>
        </authorList>
    </citation>
    <scope>NUCLEOTIDE SEQUENCE [LARGE SCALE GENOMIC DNA]</scope>
    <source>
        <strain evidence="1 2">H113700579</strain>
    </source>
</reference>